<evidence type="ECO:0000256" key="4">
    <source>
        <dbReference type="ARBA" id="ARBA00022452"/>
    </source>
</evidence>
<name>A0A1S2VIP1_9BACT</name>
<dbReference type="OrthoDB" id="9758472at2"/>
<evidence type="ECO:0000256" key="9">
    <source>
        <dbReference type="ARBA" id="ARBA00023065"/>
    </source>
</evidence>
<dbReference type="SUPFAM" id="SSF56935">
    <property type="entry name" value="Porins"/>
    <property type="match status" value="1"/>
</dbReference>
<evidence type="ECO:0000313" key="20">
    <source>
        <dbReference type="Proteomes" id="UP000181790"/>
    </source>
</evidence>
<dbReference type="InterPro" id="IPR010105">
    <property type="entry name" value="TonB_sidphr_rcpt"/>
</dbReference>
<keyword evidence="8" id="KW-0408">Iron</keyword>
<evidence type="ECO:0000259" key="17">
    <source>
        <dbReference type="Pfam" id="PF00593"/>
    </source>
</evidence>
<feature type="chain" id="PRO_5010317086" evidence="16">
    <location>
        <begin position="17"/>
        <end position="778"/>
    </location>
</feature>
<evidence type="ECO:0000256" key="3">
    <source>
        <dbReference type="ARBA" id="ARBA00022448"/>
    </source>
</evidence>
<comment type="caution">
    <text evidence="19">The sequence shown here is derived from an EMBL/GenBank/DDBJ whole genome shotgun (WGS) entry which is preliminary data.</text>
</comment>
<keyword evidence="13 14" id="KW-0998">Cell outer membrane</keyword>
<evidence type="ECO:0000256" key="14">
    <source>
        <dbReference type="PROSITE-ProRule" id="PRU01360"/>
    </source>
</evidence>
<keyword evidence="10 15" id="KW-0798">TonB box</keyword>
<dbReference type="PROSITE" id="PS52016">
    <property type="entry name" value="TONB_DEPENDENT_REC_3"/>
    <property type="match status" value="1"/>
</dbReference>
<dbReference type="Proteomes" id="UP000181790">
    <property type="component" value="Unassembled WGS sequence"/>
</dbReference>
<dbReference type="Pfam" id="PF13715">
    <property type="entry name" value="CarbopepD_reg_2"/>
    <property type="match status" value="1"/>
</dbReference>
<keyword evidence="3 14" id="KW-0813">Transport</keyword>
<organism evidence="19 20">
    <name type="scientific">Arsenicibacter rosenii</name>
    <dbReference type="NCBI Taxonomy" id="1750698"/>
    <lineage>
        <taxon>Bacteria</taxon>
        <taxon>Pseudomonadati</taxon>
        <taxon>Bacteroidota</taxon>
        <taxon>Cytophagia</taxon>
        <taxon>Cytophagales</taxon>
        <taxon>Spirosomataceae</taxon>
        <taxon>Arsenicibacter</taxon>
    </lineage>
</organism>
<evidence type="ECO:0000256" key="13">
    <source>
        <dbReference type="ARBA" id="ARBA00023237"/>
    </source>
</evidence>
<keyword evidence="9" id="KW-0406">Ion transport</keyword>
<dbReference type="InterPro" id="IPR036942">
    <property type="entry name" value="Beta-barrel_TonB_sf"/>
</dbReference>
<feature type="signal peptide" evidence="16">
    <location>
        <begin position="1"/>
        <end position="16"/>
    </location>
</feature>
<dbReference type="Pfam" id="PF00593">
    <property type="entry name" value="TonB_dep_Rec_b-barrel"/>
    <property type="match status" value="1"/>
</dbReference>
<proteinExistence type="inferred from homology"/>
<feature type="domain" description="TonB-dependent receptor-like beta-barrel" evidence="17">
    <location>
        <begin position="318"/>
        <end position="743"/>
    </location>
</feature>
<dbReference type="Pfam" id="PF07715">
    <property type="entry name" value="Plug"/>
    <property type="match status" value="1"/>
</dbReference>
<keyword evidence="7 16" id="KW-0732">Signal</keyword>
<keyword evidence="11 14" id="KW-0472">Membrane</keyword>
<dbReference type="SUPFAM" id="SSF49452">
    <property type="entry name" value="Starch-binding domain-like"/>
    <property type="match status" value="1"/>
</dbReference>
<keyword evidence="12 19" id="KW-0675">Receptor</keyword>
<keyword evidence="6 14" id="KW-0812">Transmembrane</keyword>
<evidence type="ECO:0000256" key="6">
    <source>
        <dbReference type="ARBA" id="ARBA00022692"/>
    </source>
</evidence>
<evidence type="ECO:0000256" key="2">
    <source>
        <dbReference type="ARBA" id="ARBA00009810"/>
    </source>
</evidence>
<dbReference type="GO" id="GO:0038023">
    <property type="term" value="F:signaling receptor activity"/>
    <property type="evidence" value="ECO:0007669"/>
    <property type="project" value="InterPro"/>
</dbReference>
<dbReference type="AlphaFoldDB" id="A0A1S2VIP1"/>
<dbReference type="PANTHER" id="PTHR32552">
    <property type="entry name" value="FERRICHROME IRON RECEPTOR-RELATED"/>
    <property type="match status" value="1"/>
</dbReference>
<evidence type="ECO:0000256" key="15">
    <source>
        <dbReference type="RuleBase" id="RU003357"/>
    </source>
</evidence>
<comment type="similarity">
    <text evidence="2 14 15">Belongs to the TonB-dependent receptor family.</text>
</comment>
<evidence type="ECO:0000256" key="5">
    <source>
        <dbReference type="ARBA" id="ARBA00022496"/>
    </source>
</evidence>
<evidence type="ECO:0000256" key="11">
    <source>
        <dbReference type="ARBA" id="ARBA00023136"/>
    </source>
</evidence>
<protein>
    <submittedName>
        <fullName evidence="19">TonB-dependent receptor</fullName>
    </submittedName>
</protein>
<evidence type="ECO:0000256" key="7">
    <source>
        <dbReference type="ARBA" id="ARBA00022729"/>
    </source>
</evidence>
<dbReference type="CDD" id="cd01347">
    <property type="entry name" value="ligand_gated_channel"/>
    <property type="match status" value="1"/>
</dbReference>
<dbReference type="Gene3D" id="2.40.170.20">
    <property type="entry name" value="TonB-dependent receptor, beta-barrel domain"/>
    <property type="match status" value="1"/>
</dbReference>
<dbReference type="PANTHER" id="PTHR32552:SF68">
    <property type="entry name" value="FERRICHROME OUTER MEMBRANE TRANSPORTER_PHAGE RECEPTOR"/>
    <property type="match status" value="1"/>
</dbReference>
<dbReference type="InterPro" id="IPR039426">
    <property type="entry name" value="TonB-dep_rcpt-like"/>
</dbReference>
<dbReference type="NCBIfam" id="TIGR01783">
    <property type="entry name" value="TonB-siderophor"/>
    <property type="match status" value="1"/>
</dbReference>
<dbReference type="InterPro" id="IPR013784">
    <property type="entry name" value="Carb-bd-like_fold"/>
</dbReference>
<dbReference type="Gene3D" id="2.60.40.1120">
    <property type="entry name" value="Carboxypeptidase-like, regulatory domain"/>
    <property type="match status" value="1"/>
</dbReference>
<dbReference type="InterPro" id="IPR012910">
    <property type="entry name" value="Plug_dom"/>
</dbReference>
<evidence type="ECO:0000256" key="12">
    <source>
        <dbReference type="ARBA" id="ARBA00023170"/>
    </source>
</evidence>
<evidence type="ECO:0000256" key="1">
    <source>
        <dbReference type="ARBA" id="ARBA00004571"/>
    </source>
</evidence>
<evidence type="ECO:0000256" key="8">
    <source>
        <dbReference type="ARBA" id="ARBA00023004"/>
    </source>
</evidence>
<dbReference type="RefSeq" id="WP_071503719.1">
    <property type="nucleotide sequence ID" value="NZ_MORL01000006.1"/>
</dbReference>
<evidence type="ECO:0000256" key="10">
    <source>
        <dbReference type="ARBA" id="ARBA00023077"/>
    </source>
</evidence>
<comment type="subcellular location">
    <subcellularLocation>
        <location evidence="1 14">Cell outer membrane</location>
        <topology evidence="1 14">Multi-pass membrane protein</topology>
    </subcellularLocation>
</comment>
<evidence type="ECO:0000259" key="18">
    <source>
        <dbReference type="Pfam" id="PF07715"/>
    </source>
</evidence>
<keyword evidence="4 14" id="KW-1134">Transmembrane beta strand</keyword>
<evidence type="ECO:0000256" key="16">
    <source>
        <dbReference type="SAM" id="SignalP"/>
    </source>
</evidence>
<dbReference type="GO" id="GO:0009279">
    <property type="term" value="C:cell outer membrane"/>
    <property type="evidence" value="ECO:0007669"/>
    <property type="project" value="UniProtKB-SubCell"/>
</dbReference>
<dbReference type="GO" id="GO:0015344">
    <property type="term" value="F:siderophore uptake transmembrane transporter activity"/>
    <property type="evidence" value="ECO:0007669"/>
    <property type="project" value="TreeGrafter"/>
</dbReference>
<dbReference type="Gene3D" id="2.170.130.10">
    <property type="entry name" value="TonB-dependent receptor, plug domain"/>
    <property type="match status" value="1"/>
</dbReference>
<dbReference type="GO" id="GO:0030246">
    <property type="term" value="F:carbohydrate binding"/>
    <property type="evidence" value="ECO:0007669"/>
    <property type="project" value="InterPro"/>
</dbReference>
<sequence length="778" mass="86571">MRLLLLFMLLSGSVFAQQGTIRGTVTTSDGKPAQYVTIFLKGLGKGTVADSSGTYEMKGIRAGQHTIEASFIGLQATAKKVTVAANETATVDFVLQENANQLQEVLITANPSKYLTDYPSVSLRLKTPLIEIPQNIQVVTAQTLKDQQIFDILEGVTRNVSGAAKMEHWDIYANIFMRGSRIPGFRNGMNVQSDFGPVAEDMSMVESIEFVKGPAGFMLANGEPSGFYNIVTKKPTGITKGEATMTIGSFDTYRTTLDFDGALSKDKKVLFRLNLMGQMKGSHRDFEFNNRVSVAPVLKFQFTPRTSLTAEYNYQFNQMSAIGSNYAFSPNRLGDLPVNFTTAEVNMKPTNINDHSLFLTLAHTINSNWKFTGQIAYVTFNQVGQSLWPTGFKGDTLLRGASIWDALGVMKVGQFFLNGDVKTGKIGHRLLIGVDMGDKDFYHDWSQTGAITGRAGFNVYHPVYGQVPASGYPVFDRTLDIRERGVYYNNNYSAVYVQDEIRLLNEKLRLTLAGRYTTVRDQNPYSGGTDAKKFTPRVGLSYSLNNSTSAYAVFDQAFVPQAGVSFEGKAFDPITGSNKEIGVKKEWLNGRWTATLAGYQITKNNVLTGDPQHQFFSVQLGQTKASGVEFDLRGEILDGLDVTANYAWNDAKVTKDTDEKVVGKQIPGTARNIANAWLNYRLTKGALRGLGVALGVQYQNGRTNWYGAYDTEADYRMPDYTRLDAAISYRFDKFAVALNINNLTNNYLYSGSYYTWTKFYYWQAEAYRNARLSISYKF</sequence>
<accession>A0A1S2VIP1</accession>
<feature type="domain" description="TonB-dependent receptor plug" evidence="18">
    <location>
        <begin position="129"/>
        <end position="226"/>
    </location>
</feature>
<gene>
    <name evidence="19" type="ORF">BLX24_13660</name>
</gene>
<dbReference type="InterPro" id="IPR037066">
    <property type="entry name" value="Plug_dom_sf"/>
</dbReference>
<dbReference type="InterPro" id="IPR000531">
    <property type="entry name" value="Beta-barrel_TonB"/>
</dbReference>
<keyword evidence="20" id="KW-1185">Reference proteome</keyword>
<evidence type="ECO:0000313" key="19">
    <source>
        <dbReference type="EMBL" id="OIN58612.1"/>
    </source>
</evidence>
<reference evidence="19 20" key="1">
    <citation type="submission" date="2016-10" db="EMBL/GenBank/DDBJ databases">
        <title>Arsenicibacter rosenii gen. nov., sp. nov., an efficient arsenic-methylating bacterium isolated from an arsenic-contaminated paddy soil.</title>
        <authorList>
            <person name="Huang K."/>
        </authorList>
    </citation>
    <scope>NUCLEOTIDE SEQUENCE [LARGE SCALE GENOMIC DNA]</scope>
    <source>
        <strain evidence="19 20">SM-1</strain>
    </source>
</reference>
<dbReference type="GO" id="GO:0015891">
    <property type="term" value="P:siderophore transport"/>
    <property type="evidence" value="ECO:0007669"/>
    <property type="project" value="InterPro"/>
</dbReference>
<keyword evidence="5" id="KW-0410">Iron transport</keyword>
<dbReference type="EMBL" id="MORL01000006">
    <property type="protein sequence ID" value="OIN58612.1"/>
    <property type="molecule type" value="Genomic_DNA"/>
</dbReference>